<keyword evidence="7" id="KW-0833">Ubl conjugation pathway</keyword>
<dbReference type="PROSITE" id="PS50089">
    <property type="entry name" value="ZF_RING_2"/>
    <property type="match status" value="1"/>
</dbReference>
<dbReference type="InterPro" id="IPR044066">
    <property type="entry name" value="TRIAD_supradom"/>
</dbReference>
<evidence type="ECO:0000259" key="11">
    <source>
        <dbReference type="PROSITE" id="PS50089"/>
    </source>
</evidence>
<evidence type="ECO:0000256" key="3">
    <source>
        <dbReference type="ARBA" id="ARBA00022679"/>
    </source>
</evidence>
<dbReference type="eggNOG" id="KOG1815">
    <property type="taxonomic scope" value="Eukaryota"/>
</dbReference>
<dbReference type="Gene3D" id="1.20.120.1750">
    <property type="match status" value="1"/>
</dbReference>
<evidence type="ECO:0000256" key="2">
    <source>
        <dbReference type="ARBA" id="ARBA00012251"/>
    </source>
</evidence>
<dbReference type="OrthoDB" id="1431934at2759"/>
<protein>
    <recommendedName>
        <fullName evidence="2">RBR-type E3 ubiquitin transferase</fullName>
        <ecNumber evidence="2">2.3.2.31</ecNumber>
    </recommendedName>
</protein>
<evidence type="ECO:0000256" key="7">
    <source>
        <dbReference type="ARBA" id="ARBA00022786"/>
    </source>
</evidence>
<dbReference type="EMBL" id="KB705900">
    <property type="protein sequence ID" value="EMR70255.1"/>
    <property type="molecule type" value="Genomic_DNA"/>
</dbReference>
<dbReference type="OMA" id="QVEWHEQ"/>
<evidence type="ECO:0000256" key="8">
    <source>
        <dbReference type="ARBA" id="ARBA00022833"/>
    </source>
</evidence>
<proteinExistence type="predicted"/>
<dbReference type="GO" id="GO:0008270">
    <property type="term" value="F:zinc ion binding"/>
    <property type="evidence" value="ECO:0007669"/>
    <property type="project" value="UniProtKB-KW"/>
</dbReference>
<dbReference type="InterPro" id="IPR001841">
    <property type="entry name" value="Znf_RING"/>
</dbReference>
<dbReference type="KEGG" id="ela:UCREL1_2710"/>
<dbReference type="InterPro" id="IPR031127">
    <property type="entry name" value="E3_UB_ligase_RBR"/>
</dbReference>
<feature type="domain" description="RING-type" evidence="11">
    <location>
        <begin position="4"/>
        <end position="58"/>
    </location>
</feature>
<dbReference type="HOGENOM" id="CLU_1030705_0_0_1"/>
<dbReference type="PROSITE" id="PS51873">
    <property type="entry name" value="TRIAD"/>
    <property type="match status" value="1"/>
</dbReference>
<feature type="domain" description="RING-type" evidence="12">
    <location>
        <begin position="1"/>
        <end position="270"/>
    </location>
</feature>
<sequence>MKDCVICVERKPLDDFPVFSVSSACEHPPQACLACVETSIKTNFENRNWNQIQCPECNARMDFEDVERYADRETFAKYHVLAFRGAVNEAPDFVWCPNGCDSGQIHEAGNAQPIVRCVKCSFKFCFKHQVEWHEQLSCDEYDAFRRDPENFRSRIDIENEEAEQQRAAEQAARRLQEEADRRFAQTLLEDEQREEARRQARRERAEQEEREEAERRRREAERLARQQKDSRMRKEAARKKTEEDLSRKTVQKTTKPCPGCGWAIEKNMGW</sequence>
<evidence type="ECO:0000256" key="4">
    <source>
        <dbReference type="ARBA" id="ARBA00022723"/>
    </source>
</evidence>
<evidence type="ECO:0000259" key="12">
    <source>
        <dbReference type="PROSITE" id="PS51873"/>
    </source>
</evidence>
<reference evidence="14" key="1">
    <citation type="journal article" date="2013" name="Genome Announc.">
        <title>Draft genome sequence of the grapevine dieback fungus Eutypa lata UCR-EL1.</title>
        <authorList>
            <person name="Blanco-Ulate B."/>
            <person name="Rolshausen P.E."/>
            <person name="Cantu D."/>
        </authorList>
    </citation>
    <scope>NUCLEOTIDE SEQUENCE [LARGE SCALE GENOMIC DNA]</scope>
    <source>
        <strain evidence="14">UCR-EL1</strain>
    </source>
</reference>
<evidence type="ECO:0000256" key="6">
    <source>
        <dbReference type="ARBA" id="ARBA00022771"/>
    </source>
</evidence>
<dbReference type="GO" id="GO:0061630">
    <property type="term" value="F:ubiquitin protein ligase activity"/>
    <property type="evidence" value="ECO:0007669"/>
    <property type="project" value="UniProtKB-EC"/>
</dbReference>
<organism evidence="13 14">
    <name type="scientific">Eutypa lata (strain UCR-EL1)</name>
    <name type="common">Grapevine dieback disease fungus</name>
    <name type="synonym">Eutypa armeniacae</name>
    <dbReference type="NCBI Taxonomy" id="1287681"/>
    <lineage>
        <taxon>Eukaryota</taxon>
        <taxon>Fungi</taxon>
        <taxon>Dikarya</taxon>
        <taxon>Ascomycota</taxon>
        <taxon>Pezizomycotina</taxon>
        <taxon>Sordariomycetes</taxon>
        <taxon>Xylariomycetidae</taxon>
        <taxon>Xylariales</taxon>
        <taxon>Diatrypaceae</taxon>
        <taxon>Eutypa</taxon>
    </lineage>
</organism>
<dbReference type="Gene3D" id="3.30.40.10">
    <property type="entry name" value="Zinc/RING finger domain, C3HC4 (zinc finger)"/>
    <property type="match status" value="1"/>
</dbReference>
<evidence type="ECO:0000256" key="5">
    <source>
        <dbReference type="ARBA" id="ARBA00022737"/>
    </source>
</evidence>
<dbReference type="STRING" id="1287681.M7TU97"/>
<dbReference type="Proteomes" id="UP000012174">
    <property type="component" value="Unassembled WGS sequence"/>
</dbReference>
<feature type="compositionally biased region" description="Basic and acidic residues" evidence="10">
    <location>
        <begin position="194"/>
        <end position="247"/>
    </location>
</feature>
<evidence type="ECO:0000313" key="13">
    <source>
        <dbReference type="EMBL" id="EMR70255.1"/>
    </source>
</evidence>
<dbReference type="PANTHER" id="PTHR11685">
    <property type="entry name" value="RBR FAMILY RING FINGER AND IBR DOMAIN-CONTAINING"/>
    <property type="match status" value="1"/>
</dbReference>
<evidence type="ECO:0000313" key="14">
    <source>
        <dbReference type="Proteomes" id="UP000012174"/>
    </source>
</evidence>
<evidence type="ECO:0000256" key="10">
    <source>
        <dbReference type="SAM" id="MobiDB-lite"/>
    </source>
</evidence>
<dbReference type="Pfam" id="PF01485">
    <property type="entry name" value="IBR"/>
    <property type="match status" value="1"/>
</dbReference>
<dbReference type="InterPro" id="IPR002867">
    <property type="entry name" value="IBR_dom"/>
</dbReference>
<comment type="catalytic activity">
    <reaction evidence="1">
        <text>[E2 ubiquitin-conjugating enzyme]-S-ubiquitinyl-L-cysteine + [acceptor protein]-L-lysine = [E2 ubiquitin-conjugating enzyme]-L-cysteine + [acceptor protein]-N(6)-ubiquitinyl-L-lysine.</text>
        <dbReference type="EC" id="2.3.2.31"/>
    </reaction>
</comment>
<dbReference type="EC" id="2.3.2.31" evidence="2"/>
<name>M7TU97_EUTLA</name>
<gene>
    <name evidence="13" type="ORF">UCREL1_2710</name>
</gene>
<keyword evidence="5" id="KW-0677">Repeat</keyword>
<keyword evidence="6 9" id="KW-0863">Zinc-finger</keyword>
<dbReference type="AlphaFoldDB" id="M7TU97"/>
<keyword evidence="3" id="KW-0808">Transferase</keyword>
<evidence type="ECO:0000256" key="1">
    <source>
        <dbReference type="ARBA" id="ARBA00001798"/>
    </source>
</evidence>
<keyword evidence="14" id="KW-1185">Reference proteome</keyword>
<keyword evidence="8" id="KW-0862">Zinc</keyword>
<dbReference type="SUPFAM" id="SSF57850">
    <property type="entry name" value="RING/U-box"/>
    <property type="match status" value="2"/>
</dbReference>
<dbReference type="CDD" id="cd20335">
    <property type="entry name" value="BRcat_RBR"/>
    <property type="match status" value="1"/>
</dbReference>
<evidence type="ECO:0000256" key="9">
    <source>
        <dbReference type="PROSITE-ProRule" id="PRU00175"/>
    </source>
</evidence>
<dbReference type="GO" id="GO:0016567">
    <property type="term" value="P:protein ubiquitination"/>
    <property type="evidence" value="ECO:0007669"/>
    <property type="project" value="InterPro"/>
</dbReference>
<accession>M7TU97</accession>
<dbReference type="InterPro" id="IPR013083">
    <property type="entry name" value="Znf_RING/FYVE/PHD"/>
</dbReference>
<keyword evidence="4" id="KW-0479">Metal-binding</keyword>
<dbReference type="SMART" id="SM00647">
    <property type="entry name" value="IBR"/>
    <property type="match status" value="1"/>
</dbReference>
<feature type="region of interest" description="Disordered" evidence="10">
    <location>
        <begin position="186"/>
        <end position="270"/>
    </location>
</feature>